<dbReference type="SMART" id="SM00240">
    <property type="entry name" value="FHA"/>
    <property type="match status" value="1"/>
</dbReference>
<dbReference type="InterPro" id="IPR022128">
    <property type="entry name" value="FhaA_N"/>
</dbReference>
<dbReference type="PANTHER" id="PTHR23308">
    <property type="entry name" value="NUCLEAR INHIBITOR OF PROTEIN PHOSPHATASE-1"/>
    <property type="match status" value="1"/>
</dbReference>
<name>A0A7W4UWC8_LEIAQ</name>
<dbReference type="RefSeq" id="WP_021763000.1">
    <property type="nucleotide sequence ID" value="NZ_JACHVP010000002.1"/>
</dbReference>
<evidence type="ECO:0000313" key="4">
    <source>
        <dbReference type="EMBL" id="MBB2967519.1"/>
    </source>
</evidence>
<evidence type="ECO:0000256" key="1">
    <source>
        <dbReference type="ARBA" id="ARBA00022553"/>
    </source>
</evidence>
<dbReference type="SUPFAM" id="SSF49879">
    <property type="entry name" value="SMAD/FHA domain"/>
    <property type="match status" value="1"/>
</dbReference>
<evidence type="ECO:0000256" key="2">
    <source>
        <dbReference type="SAM" id="MobiDB-lite"/>
    </source>
</evidence>
<dbReference type="AlphaFoldDB" id="A0A7W4UWC8"/>
<dbReference type="InterPro" id="IPR008984">
    <property type="entry name" value="SMAD_FHA_dom_sf"/>
</dbReference>
<accession>A0A7W4UWC8</accession>
<organism evidence="4 5">
    <name type="scientific">Leifsonia aquatica</name>
    <name type="common">Corynebacterium aquaticum</name>
    <dbReference type="NCBI Taxonomy" id="144185"/>
    <lineage>
        <taxon>Bacteria</taxon>
        <taxon>Bacillati</taxon>
        <taxon>Actinomycetota</taxon>
        <taxon>Actinomycetes</taxon>
        <taxon>Micrococcales</taxon>
        <taxon>Microbacteriaceae</taxon>
        <taxon>Leifsonia</taxon>
    </lineage>
</organism>
<dbReference type="CDD" id="cd00060">
    <property type="entry name" value="FHA"/>
    <property type="match status" value="1"/>
</dbReference>
<feature type="domain" description="FHA" evidence="3">
    <location>
        <begin position="146"/>
        <end position="195"/>
    </location>
</feature>
<dbReference type="Proteomes" id="UP000538196">
    <property type="component" value="Unassembled WGS sequence"/>
</dbReference>
<feature type="region of interest" description="Disordered" evidence="2">
    <location>
        <begin position="222"/>
        <end position="246"/>
    </location>
</feature>
<dbReference type="Gene3D" id="2.60.200.20">
    <property type="match status" value="1"/>
</dbReference>
<dbReference type="Pfam" id="PF12401">
    <property type="entry name" value="FhaA_N"/>
    <property type="match status" value="1"/>
</dbReference>
<dbReference type="Pfam" id="PF00498">
    <property type="entry name" value="FHA"/>
    <property type="match status" value="1"/>
</dbReference>
<dbReference type="EMBL" id="JACHVP010000002">
    <property type="protein sequence ID" value="MBB2967519.1"/>
    <property type="molecule type" value="Genomic_DNA"/>
</dbReference>
<reference evidence="4 5" key="1">
    <citation type="submission" date="2020-08" db="EMBL/GenBank/DDBJ databases">
        <title>Sequencing the genomes of 1000 actinobacteria strains.</title>
        <authorList>
            <person name="Klenk H.-P."/>
        </authorList>
    </citation>
    <scope>NUCLEOTIDE SEQUENCE [LARGE SCALE GENOMIC DNA]</scope>
    <source>
        <strain evidence="4 5">DSM 20146</strain>
    </source>
</reference>
<sequence length="246" mass="26928">MGILDNFERGLERAVNGAFAKTFRSGLQPVELTSALRKELDTKAAVVARDRVLAPNRFVLRMSPADYQRMHSMGAALTDELISFVQKHATTQHYQFAGGISIELAQDTDISVGMLQVDSENVKGDVAWTPVLDINGTHYPITRARTVVGRGGDADITVDDTGISRRHVMITWDGHRAQVEDLGSTNGSKLNGEPVRKGILEPESVVTIGRTRIVFRVLPQAAPSRPQAPVDDATRRHDAGNFWSTS</sequence>
<keyword evidence="1" id="KW-0597">Phosphoprotein</keyword>
<comment type="caution">
    <text evidence="4">The sequence shown here is derived from an EMBL/GenBank/DDBJ whole genome shotgun (WGS) entry which is preliminary data.</text>
</comment>
<evidence type="ECO:0000313" key="5">
    <source>
        <dbReference type="Proteomes" id="UP000538196"/>
    </source>
</evidence>
<dbReference type="InterPro" id="IPR042287">
    <property type="entry name" value="FhaA_N_sf"/>
</dbReference>
<keyword evidence="5" id="KW-1185">Reference proteome</keyword>
<dbReference type="InterPro" id="IPR000253">
    <property type="entry name" value="FHA_dom"/>
</dbReference>
<dbReference type="InterPro" id="IPR050923">
    <property type="entry name" value="Cell_Proc_Reg/RNA_Proc"/>
</dbReference>
<dbReference type="Gene3D" id="3.30.2320.60">
    <property type="entry name" value="FhaA, phosphopeptide-binding domain (DUF3662)"/>
    <property type="match status" value="1"/>
</dbReference>
<evidence type="ECO:0000259" key="3">
    <source>
        <dbReference type="PROSITE" id="PS50006"/>
    </source>
</evidence>
<proteinExistence type="predicted"/>
<protein>
    <recommendedName>
        <fullName evidence="3">FHA domain-containing protein</fullName>
    </recommendedName>
</protein>
<gene>
    <name evidence="4" type="ORF">FHX33_002282</name>
</gene>
<dbReference type="PROSITE" id="PS50006">
    <property type="entry name" value="FHA_DOMAIN"/>
    <property type="match status" value="1"/>
</dbReference>